<dbReference type="InterPro" id="IPR043519">
    <property type="entry name" value="NT_sf"/>
</dbReference>
<comment type="caution">
    <text evidence="1">The sequence shown here is derived from an EMBL/GenBank/DDBJ whole genome shotgun (WGS) entry which is preliminary data.</text>
</comment>
<dbReference type="InterPro" id="IPR007530">
    <property type="entry name" value="Aminoglycoside_adenylylTfrase"/>
</dbReference>
<name>A0A968G9S5_9SPIO</name>
<dbReference type="EMBL" id="JAATLJ010000001">
    <property type="protein sequence ID" value="NIZ41157.1"/>
    <property type="molecule type" value="Genomic_DNA"/>
</dbReference>
<dbReference type="SUPFAM" id="SSF81301">
    <property type="entry name" value="Nucleotidyltransferase"/>
    <property type="match status" value="1"/>
</dbReference>
<organism evidence="1 2">
    <name type="scientific">Entomospira entomophila</name>
    <dbReference type="NCBI Taxonomy" id="2719988"/>
    <lineage>
        <taxon>Bacteria</taxon>
        <taxon>Pseudomonadati</taxon>
        <taxon>Spirochaetota</taxon>
        <taxon>Spirochaetia</taxon>
        <taxon>Spirochaetales</taxon>
        <taxon>Spirochaetaceae</taxon>
        <taxon>Entomospira</taxon>
    </lineage>
</organism>
<dbReference type="Proteomes" id="UP000711995">
    <property type="component" value="Unassembled WGS sequence"/>
</dbReference>
<dbReference type="AlphaFoldDB" id="A0A968G9S5"/>
<dbReference type="Gene3D" id="3.30.460.10">
    <property type="entry name" value="Beta Polymerase, domain 2"/>
    <property type="match status" value="1"/>
</dbReference>
<reference evidence="1 2" key="1">
    <citation type="submission" date="2020-03" db="EMBL/GenBank/DDBJ databases">
        <title>Spirochaetal bacteria isolated from arthropods constitute a novel genus Entomospira genus novum within the order Spirochaetales.</title>
        <authorList>
            <person name="Grana-Miraglia L."/>
            <person name="Sikutova S."/>
            <person name="Fingerle V."/>
            <person name="Sing A."/>
            <person name="Castillo-Ramirez S."/>
            <person name="Margos G."/>
            <person name="Rudolf I."/>
        </authorList>
    </citation>
    <scope>NUCLEOTIDE SEQUENCE [LARGE SCALE GENOMIC DNA]</scope>
    <source>
        <strain evidence="1 2">BR193</strain>
    </source>
</reference>
<gene>
    <name evidence="1" type="ORF">HCT14_06535</name>
</gene>
<proteinExistence type="predicted"/>
<evidence type="ECO:0000313" key="1">
    <source>
        <dbReference type="EMBL" id="NIZ41157.1"/>
    </source>
</evidence>
<protein>
    <submittedName>
        <fullName evidence="1">Aminoglycoside 6-adenylyltransferase</fullName>
    </submittedName>
</protein>
<evidence type="ECO:0000313" key="2">
    <source>
        <dbReference type="Proteomes" id="UP000711995"/>
    </source>
</evidence>
<keyword evidence="2" id="KW-1185">Reference proteome</keyword>
<dbReference type="Pfam" id="PF04439">
    <property type="entry name" value="Adenyl_transf"/>
    <property type="match status" value="1"/>
</dbReference>
<sequence length="261" mass="30164">MIQYREMIDRVVNYAKNDSRILGVAIGGSYAKKEMDEYSDLDFIIVVKDVFYEQITEERLNIVSQFGKALSAFSGEHVGEPRLIICLYDDPLLHCDFTFVASNESVLGIEKPVILYEVDNCLGRLLFEVNLESKILDVQWIEDRFWVWIHYATTKIERGELFEVLDFLSFLRQTVISPLIQLDQGRPPYGSRKIEIYAPLYVQSLRDTVAIYDKISCLKAVDACIFLYLTLRNNHEVVPRVDAENVVRKYVQASREAMLKG</sequence>
<dbReference type="RefSeq" id="WP_167700728.1">
    <property type="nucleotide sequence ID" value="NZ_CP118174.1"/>
</dbReference>
<accession>A0A968G9S5</accession>